<evidence type="ECO:0000256" key="1">
    <source>
        <dbReference type="ARBA" id="ARBA00022603"/>
    </source>
</evidence>
<evidence type="ECO:0000256" key="4">
    <source>
        <dbReference type="ARBA" id="ARBA00022691"/>
    </source>
</evidence>
<dbReference type="HAMAP" id="MF_00472">
    <property type="entry name" value="UbiG"/>
    <property type="match status" value="1"/>
</dbReference>
<dbReference type="RefSeq" id="WP_123521601.1">
    <property type="nucleotide sequence ID" value="NZ_JBHLWF010000028.1"/>
</dbReference>
<evidence type="ECO:0000313" key="7">
    <source>
        <dbReference type="Proteomes" id="UP000294599"/>
    </source>
</evidence>
<dbReference type="GO" id="GO:0061542">
    <property type="term" value="F:3-demethylubiquinol 3-O-methyltransferase activity"/>
    <property type="evidence" value="ECO:0007669"/>
    <property type="project" value="UniProtKB-UniRule"/>
</dbReference>
<dbReference type="PANTHER" id="PTHR43464:SF19">
    <property type="entry name" value="UBIQUINONE BIOSYNTHESIS O-METHYLTRANSFERASE, MITOCHONDRIAL"/>
    <property type="match status" value="1"/>
</dbReference>
<accession>A0A4V3UUK3</accession>
<comment type="function">
    <text evidence="5">O-methyltransferase that catalyzes the 2 O-methylation steps in the ubiquinone biosynthetic pathway.</text>
</comment>
<feature type="binding site" evidence="5">
    <location>
        <position position="48"/>
    </location>
    <ligand>
        <name>S-adenosyl-L-methionine</name>
        <dbReference type="ChEBI" id="CHEBI:59789"/>
    </ligand>
</feature>
<dbReference type="SUPFAM" id="SSF53335">
    <property type="entry name" value="S-adenosyl-L-methionine-dependent methyltransferases"/>
    <property type="match status" value="1"/>
</dbReference>
<dbReference type="InterPro" id="IPR029063">
    <property type="entry name" value="SAM-dependent_MTases_sf"/>
</dbReference>
<dbReference type="PANTHER" id="PTHR43464">
    <property type="entry name" value="METHYLTRANSFERASE"/>
    <property type="match status" value="1"/>
</dbReference>
<gene>
    <name evidence="5" type="primary">ubiG</name>
    <name evidence="6" type="ORF">EDC25_10553</name>
</gene>
<feature type="binding site" evidence="5">
    <location>
        <position position="88"/>
    </location>
    <ligand>
        <name>S-adenosyl-L-methionine</name>
        <dbReference type="ChEBI" id="CHEBI:59789"/>
    </ligand>
</feature>
<proteinExistence type="inferred from homology"/>
<feature type="binding site" evidence="5">
    <location>
        <position position="132"/>
    </location>
    <ligand>
        <name>S-adenosyl-L-methionine</name>
        <dbReference type="ChEBI" id="CHEBI:59789"/>
    </ligand>
</feature>
<sequence length="244" mass="26096">MTAVRSSVNAHSSANVDPAELDRFARLAAGWWDRDGPMRPLHDLNPVRLTFIEGQQSLRGVRALDVGCGGGLLSEAMARAGATVTGLDLAGPLLDVARLHASAERLPVDYRLEPVEAHVADHEGSYDVVACMEMIEHVPDPAAIVTACARALKPGGVLCLSTLNRTVKSFLQAIVGAEYVLGLLPRGTHEYERFIRPGELAGWCRSAGLDVVDIAGLSYNPFSRHAALARDVGVNYLLAARKPA</sequence>
<comment type="catalytic activity">
    <reaction evidence="5">
        <text>a 3-demethylubiquinol + S-adenosyl-L-methionine = a ubiquinol + S-adenosyl-L-homocysteine + H(+)</text>
        <dbReference type="Rhea" id="RHEA:44380"/>
        <dbReference type="Rhea" id="RHEA-COMP:9566"/>
        <dbReference type="Rhea" id="RHEA-COMP:10914"/>
        <dbReference type="ChEBI" id="CHEBI:15378"/>
        <dbReference type="ChEBI" id="CHEBI:17976"/>
        <dbReference type="ChEBI" id="CHEBI:57856"/>
        <dbReference type="ChEBI" id="CHEBI:59789"/>
        <dbReference type="ChEBI" id="CHEBI:84422"/>
        <dbReference type="EC" id="2.1.1.64"/>
    </reaction>
</comment>
<dbReference type="GO" id="GO:0032259">
    <property type="term" value="P:methylation"/>
    <property type="evidence" value="ECO:0007669"/>
    <property type="project" value="UniProtKB-KW"/>
</dbReference>
<comment type="pathway">
    <text evidence="5">Cofactor biosynthesis; ubiquinone biosynthesis.</text>
</comment>
<evidence type="ECO:0000256" key="5">
    <source>
        <dbReference type="HAMAP-Rule" id="MF_00472"/>
    </source>
</evidence>
<dbReference type="EMBL" id="SMAF01000005">
    <property type="protein sequence ID" value="TCS99620.1"/>
    <property type="molecule type" value="Genomic_DNA"/>
</dbReference>
<dbReference type="EC" id="2.1.1.64" evidence="5"/>
<keyword evidence="7" id="KW-1185">Reference proteome</keyword>
<dbReference type="Proteomes" id="UP000294599">
    <property type="component" value="Unassembled WGS sequence"/>
</dbReference>
<reference evidence="6 7" key="1">
    <citation type="submission" date="2019-03" db="EMBL/GenBank/DDBJ databases">
        <title>Genomic Encyclopedia of Type Strains, Phase IV (KMG-IV): sequencing the most valuable type-strain genomes for metagenomic binning, comparative biology and taxonomic classification.</title>
        <authorList>
            <person name="Goeker M."/>
        </authorList>
    </citation>
    <scope>NUCLEOTIDE SEQUENCE [LARGE SCALE GENOMIC DNA]</scope>
    <source>
        <strain evidence="6 7">DSM 21944</strain>
    </source>
</reference>
<dbReference type="GO" id="GO:0010420">
    <property type="term" value="F:polyprenyldihydroxybenzoate methyltransferase activity"/>
    <property type="evidence" value="ECO:0007669"/>
    <property type="project" value="InterPro"/>
</dbReference>
<dbReference type="GO" id="GO:0102208">
    <property type="term" value="F:2-polyprenyl-6-hydroxyphenol methylase activity"/>
    <property type="evidence" value="ECO:0007669"/>
    <property type="project" value="UniProtKB-EC"/>
</dbReference>
<dbReference type="InterPro" id="IPR010233">
    <property type="entry name" value="UbiG_MeTrfase"/>
</dbReference>
<comment type="similarity">
    <text evidence="5">Belongs to the methyltransferase superfamily. UbiG/COQ3 family.</text>
</comment>
<protein>
    <recommendedName>
        <fullName evidence="5">Ubiquinone biosynthesis O-methyltransferase</fullName>
    </recommendedName>
    <alternativeName>
        <fullName evidence="5">2-polyprenyl-6-hydroxyphenol methylase</fullName>
        <ecNumber evidence="5">2.1.1.222</ecNumber>
    </alternativeName>
    <alternativeName>
        <fullName evidence="5">3-demethylubiquinone 3-O-methyltransferase</fullName>
        <ecNumber evidence="5">2.1.1.64</ecNumber>
    </alternativeName>
</protein>
<dbReference type="Pfam" id="PF13489">
    <property type="entry name" value="Methyltransf_23"/>
    <property type="match status" value="1"/>
</dbReference>
<dbReference type="NCBIfam" id="TIGR01983">
    <property type="entry name" value="UbiG"/>
    <property type="match status" value="1"/>
</dbReference>
<dbReference type="EC" id="2.1.1.222" evidence="5"/>
<evidence type="ECO:0000256" key="3">
    <source>
        <dbReference type="ARBA" id="ARBA00022688"/>
    </source>
</evidence>
<dbReference type="UniPathway" id="UPA00232"/>
<dbReference type="Gene3D" id="3.40.50.150">
    <property type="entry name" value="Vaccinia Virus protein VP39"/>
    <property type="match status" value="1"/>
</dbReference>
<organism evidence="6 7">
    <name type="scientific">Pseudofulvimonas gallinarii</name>
    <dbReference type="NCBI Taxonomy" id="634155"/>
    <lineage>
        <taxon>Bacteria</taxon>
        <taxon>Pseudomonadati</taxon>
        <taxon>Pseudomonadota</taxon>
        <taxon>Gammaproteobacteria</taxon>
        <taxon>Lysobacterales</taxon>
        <taxon>Rhodanobacteraceae</taxon>
        <taxon>Pseudofulvimonas</taxon>
    </lineage>
</organism>
<keyword evidence="1 5" id="KW-0489">Methyltransferase</keyword>
<dbReference type="AlphaFoldDB" id="A0A4V3UUK3"/>
<evidence type="ECO:0000256" key="2">
    <source>
        <dbReference type="ARBA" id="ARBA00022679"/>
    </source>
</evidence>
<comment type="catalytic activity">
    <reaction evidence="5">
        <text>a 3-(all-trans-polyprenyl)benzene-1,2-diol + S-adenosyl-L-methionine = a 2-methoxy-6-(all-trans-polyprenyl)phenol + S-adenosyl-L-homocysteine + H(+)</text>
        <dbReference type="Rhea" id="RHEA:31411"/>
        <dbReference type="Rhea" id="RHEA-COMP:9550"/>
        <dbReference type="Rhea" id="RHEA-COMP:9551"/>
        <dbReference type="ChEBI" id="CHEBI:15378"/>
        <dbReference type="ChEBI" id="CHEBI:57856"/>
        <dbReference type="ChEBI" id="CHEBI:59789"/>
        <dbReference type="ChEBI" id="CHEBI:62729"/>
        <dbReference type="ChEBI" id="CHEBI:62731"/>
        <dbReference type="EC" id="2.1.1.222"/>
    </reaction>
</comment>
<dbReference type="OrthoDB" id="9801538at2"/>
<comment type="caution">
    <text evidence="6">The sequence shown here is derived from an EMBL/GenBank/DDBJ whole genome shotgun (WGS) entry which is preliminary data.</text>
</comment>
<keyword evidence="2 5" id="KW-0808">Transferase</keyword>
<name>A0A4V3UUK3_9GAMM</name>
<feature type="binding site" evidence="5">
    <location>
        <position position="67"/>
    </location>
    <ligand>
        <name>S-adenosyl-L-methionine</name>
        <dbReference type="ChEBI" id="CHEBI:59789"/>
    </ligand>
</feature>
<evidence type="ECO:0000313" key="6">
    <source>
        <dbReference type="EMBL" id="TCS99620.1"/>
    </source>
</evidence>
<keyword evidence="3 5" id="KW-0831">Ubiquinone biosynthesis</keyword>
<keyword evidence="6" id="KW-0830">Ubiquinone</keyword>
<keyword evidence="4 5" id="KW-0949">S-adenosyl-L-methionine</keyword>
<dbReference type="CDD" id="cd02440">
    <property type="entry name" value="AdoMet_MTases"/>
    <property type="match status" value="1"/>
</dbReference>